<accession>W6YH45</accession>
<organism evidence="1 2">
    <name type="scientific">Cochliobolus carbonum (strain 26-R-13)</name>
    <name type="common">Maize leaf spot fungus</name>
    <name type="synonym">Bipolaris zeicola</name>
    <dbReference type="NCBI Taxonomy" id="930089"/>
    <lineage>
        <taxon>Eukaryota</taxon>
        <taxon>Fungi</taxon>
        <taxon>Dikarya</taxon>
        <taxon>Ascomycota</taxon>
        <taxon>Pezizomycotina</taxon>
        <taxon>Dothideomycetes</taxon>
        <taxon>Pleosporomycetidae</taxon>
        <taxon>Pleosporales</taxon>
        <taxon>Pleosporineae</taxon>
        <taxon>Pleosporaceae</taxon>
        <taxon>Bipolaris</taxon>
    </lineage>
</organism>
<dbReference type="RefSeq" id="XP_007710772.1">
    <property type="nucleotide sequence ID" value="XM_007712582.1"/>
</dbReference>
<evidence type="ECO:0000313" key="2">
    <source>
        <dbReference type="Proteomes" id="UP000053841"/>
    </source>
</evidence>
<gene>
    <name evidence="1" type="ORF">COCCADRAFT_92119</name>
</gene>
<reference evidence="1 2" key="1">
    <citation type="journal article" date="2013" name="PLoS Genet.">
        <title>Comparative genome structure, secondary metabolite, and effector coding capacity across Cochliobolus pathogens.</title>
        <authorList>
            <person name="Condon B.J."/>
            <person name="Leng Y."/>
            <person name="Wu D."/>
            <person name="Bushley K.E."/>
            <person name="Ohm R.A."/>
            <person name="Otillar R."/>
            <person name="Martin J."/>
            <person name="Schackwitz W."/>
            <person name="Grimwood J."/>
            <person name="MohdZainudin N."/>
            <person name="Xue C."/>
            <person name="Wang R."/>
            <person name="Manning V.A."/>
            <person name="Dhillon B."/>
            <person name="Tu Z.J."/>
            <person name="Steffenson B.J."/>
            <person name="Salamov A."/>
            <person name="Sun H."/>
            <person name="Lowry S."/>
            <person name="LaButti K."/>
            <person name="Han J."/>
            <person name="Copeland A."/>
            <person name="Lindquist E."/>
            <person name="Barry K."/>
            <person name="Schmutz J."/>
            <person name="Baker S.E."/>
            <person name="Ciuffetti L.M."/>
            <person name="Grigoriev I.V."/>
            <person name="Zhong S."/>
            <person name="Turgeon B.G."/>
        </authorList>
    </citation>
    <scope>NUCLEOTIDE SEQUENCE [LARGE SCALE GENOMIC DNA]</scope>
    <source>
        <strain evidence="1 2">26-R-13</strain>
    </source>
</reference>
<name>W6YH45_COCC2</name>
<dbReference type="AlphaFoldDB" id="W6YH45"/>
<feature type="non-terminal residue" evidence="1">
    <location>
        <position position="1"/>
    </location>
</feature>
<dbReference type="KEGG" id="bze:COCCADRAFT_92119"/>
<sequence length="95" mass="10447">LRSAAFRHPAPQAPRSLLGTYEMIAIYGAPTGRLNSHSSQMTPDFLPNITQYSVNSAPYCYLLRLTICPTLLAAASYSGRQARWLTQNRLSAFAA</sequence>
<proteinExistence type="predicted"/>
<dbReference type="GeneID" id="19153311"/>
<dbReference type="Proteomes" id="UP000053841">
    <property type="component" value="Unassembled WGS sequence"/>
</dbReference>
<dbReference type="EMBL" id="KI964583">
    <property type="protein sequence ID" value="EUC34919.1"/>
    <property type="molecule type" value="Genomic_DNA"/>
</dbReference>
<dbReference type="HOGENOM" id="CLU_2378334_0_0_1"/>
<keyword evidence="2" id="KW-1185">Reference proteome</keyword>
<protein>
    <submittedName>
        <fullName evidence="1">Uncharacterized protein</fullName>
    </submittedName>
</protein>
<evidence type="ECO:0000313" key="1">
    <source>
        <dbReference type="EMBL" id="EUC34919.1"/>
    </source>
</evidence>